<protein>
    <recommendedName>
        <fullName evidence="4">Integral membrane protein</fullName>
    </recommendedName>
</protein>
<accession>A0A2L0F9U0</accession>
<evidence type="ECO:0000313" key="2">
    <source>
        <dbReference type="EMBL" id="AUX48334.1"/>
    </source>
</evidence>
<dbReference type="OrthoDB" id="5521181at2"/>
<name>A0A2L0F9U0_SORCE</name>
<reference evidence="2 3" key="1">
    <citation type="submission" date="2015-09" db="EMBL/GenBank/DDBJ databases">
        <title>Sorangium comparison.</title>
        <authorList>
            <person name="Zaburannyi N."/>
            <person name="Bunk B."/>
            <person name="Overmann J."/>
            <person name="Mueller R."/>
        </authorList>
    </citation>
    <scope>NUCLEOTIDE SEQUENCE [LARGE SCALE GENOMIC DNA]</scope>
    <source>
        <strain evidence="2 3">So ce26</strain>
    </source>
</reference>
<organism evidence="2 3">
    <name type="scientific">Sorangium cellulosum</name>
    <name type="common">Polyangium cellulosum</name>
    <dbReference type="NCBI Taxonomy" id="56"/>
    <lineage>
        <taxon>Bacteria</taxon>
        <taxon>Pseudomonadati</taxon>
        <taxon>Myxococcota</taxon>
        <taxon>Polyangia</taxon>
        <taxon>Polyangiales</taxon>
        <taxon>Polyangiaceae</taxon>
        <taxon>Sorangium</taxon>
    </lineage>
</organism>
<dbReference type="EMBL" id="CP012673">
    <property type="protein sequence ID" value="AUX48334.1"/>
    <property type="molecule type" value="Genomic_DNA"/>
</dbReference>
<feature type="transmembrane region" description="Helical" evidence="1">
    <location>
        <begin position="80"/>
        <end position="100"/>
    </location>
</feature>
<sequence length="127" mass="13446">MRQVDPRPESSTADLVKEAIAEAKELMQVEVALARDELNEEISWAKRSGIALGAAAAAALLGLALVLVALALSISLSPLPALLLGLGFVVLAVVVGLVGYTRAPKRPLERTQDRVGSDVRMLREHVA</sequence>
<dbReference type="InterPro" id="IPR009937">
    <property type="entry name" value="Phage_holin_3_6"/>
</dbReference>
<dbReference type="RefSeq" id="WP_104986210.1">
    <property type="nucleotide sequence ID" value="NZ_CP012673.1"/>
</dbReference>
<evidence type="ECO:0008006" key="4">
    <source>
        <dbReference type="Google" id="ProtNLM"/>
    </source>
</evidence>
<proteinExistence type="predicted"/>
<keyword evidence="1" id="KW-1133">Transmembrane helix</keyword>
<keyword evidence="1" id="KW-0812">Transmembrane</keyword>
<dbReference type="Pfam" id="PF07332">
    <property type="entry name" value="Phage_holin_3_6"/>
    <property type="match status" value="1"/>
</dbReference>
<keyword evidence="1" id="KW-0472">Membrane</keyword>
<dbReference type="Proteomes" id="UP000238348">
    <property type="component" value="Chromosome"/>
</dbReference>
<dbReference type="AlphaFoldDB" id="A0A2L0F9U0"/>
<gene>
    <name evidence="2" type="ORF">SOCE26_098680</name>
</gene>
<evidence type="ECO:0000256" key="1">
    <source>
        <dbReference type="SAM" id="Phobius"/>
    </source>
</evidence>
<feature type="transmembrane region" description="Helical" evidence="1">
    <location>
        <begin position="50"/>
        <end position="74"/>
    </location>
</feature>
<evidence type="ECO:0000313" key="3">
    <source>
        <dbReference type="Proteomes" id="UP000238348"/>
    </source>
</evidence>